<feature type="compositionally biased region" description="Gly residues" evidence="1">
    <location>
        <begin position="99"/>
        <end position="115"/>
    </location>
</feature>
<organism evidence="2 3">
    <name type="scientific">Rufibacter radiotolerans</name>
    <dbReference type="NCBI Taxonomy" id="1379910"/>
    <lineage>
        <taxon>Bacteria</taxon>
        <taxon>Pseudomonadati</taxon>
        <taxon>Bacteroidota</taxon>
        <taxon>Cytophagia</taxon>
        <taxon>Cytophagales</taxon>
        <taxon>Hymenobacteraceae</taxon>
        <taxon>Rufibacter</taxon>
    </lineage>
</organism>
<evidence type="ECO:0000313" key="3">
    <source>
        <dbReference type="Proteomes" id="UP000036458"/>
    </source>
</evidence>
<feature type="compositionally biased region" description="Polar residues" evidence="1">
    <location>
        <begin position="159"/>
        <end position="170"/>
    </location>
</feature>
<feature type="region of interest" description="Disordered" evidence="1">
    <location>
        <begin position="292"/>
        <end position="312"/>
    </location>
</feature>
<dbReference type="EMBL" id="CP010777">
    <property type="protein sequence ID" value="AKQ44971.1"/>
    <property type="molecule type" value="Genomic_DNA"/>
</dbReference>
<protein>
    <submittedName>
        <fullName evidence="2">Uncharacterized protein</fullName>
    </submittedName>
</protein>
<feature type="region of interest" description="Disordered" evidence="1">
    <location>
        <begin position="157"/>
        <end position="198"/>
    </location>
</feature>
<name>A0A0H4W3E9_9BACT</name>
<dbReference type="AlphaFoldDB" id="A0A0H4W3E9"/>
<feature type="compositionally biased region" description="Polar residues" evidence="1">
    <location>
        <begin position="116"/>
        <end position="125"/>
    </location>
</feature>
<feature type="compositionally biased region" description="Polar residues" evidence="1">
    <location>
        <begin position="40"/>
        <end position="50"/>
    </location>
</feature>
<feature type="compositionally biased region" description="Basic and acidic residues" evidence="1">
    <location>
        <begin position="1"/>
        <end position="39"/>
    </location>
</feature>
<keyword evidence="3" id="KW-1185">Reference proteome</keyword>
<dbReference type="Proteomes" id="UP000036458">
    <property type="component" value="Chromosome"/>
</dbReference>
<proteinExistence type="predicted"/>
<feature type="compositionally biased region" description="Basic and acidic residues" evidence="1">
    <location>
        <begin position="300"/>
        <end position="312"/>
    </location>
</feature>
<feature type="compositionally biased region" description="Basic and acidic residues" evidence="1">
    <location>
        <begin position="64"/>
        <end position="85"/>
    </location>
</feature>
<evidence type="ECO:0000256" key="1">
    <source>
        <dbReference type="SAM" id="MobiDB-lite"/>
    </source>
</evidence>
<evidence type="ECO:0000313" key="2">
    <source>
        <dbReference type="EMBL" id="AKQ44971.1"/>
    </source>
</evidence>
<dbReference type="PATRIC" id="fig|1379910.4.peg.854"/>
<feature type="region of interest" description="Disordered" evidence="1">
    <location>
        <begin position="1"/>
        <end position="135"/>
    </location>
</feature>
<dbReference type="KEGG" id="ruf:TH63_03935"/>
<reference evidence="2 3" key="1">
    <citation type="submission" date="2015-01" db="EMBL/GenBank/DDBJ databases">
        <title>Rufibacter sp./DG31D/ whole genome sequencing.</title>
        <authorList>
            <person name="Kim M.K."/>
            <person name="Srinivasan S."/>
            <person name="Lee J.-J."/>
        </authorList>
    </citation>
    <scope>NUCLEOTIDE SEQUENCE [LARGE SCALE GENOMIC DNA]</scope>
    <source>
        <strain evidence="2 3">DG31D</strain>
    </source>
</reference>
<accession>A0A0H4W3E9</accession>
<sequence>MQRRDDDQFRGSYRQDLDRGDKYDQLNRRNNFNDRDISQDYRSAQFQGTTEDLRRENTGQLPRDYGRDPNRRGERLDNFNPHEDNNGLEGATRNFGNMGSYGGAQGWGTSRGGSHQGASPGNQWASGHGRDEGRPVNRQIYGAYRDRNSFALGEREQYDGTSRYGTQGADTSRGIEPSEWTGPRGGVRGTAGSARRQDDSRYEIYDDAESNYSRGEYGNQMGGGAYMGSGYDRRTHGEYGPMLDYNQAPRERYNQEGEGMRTENYGNMAGTLSYGIDWDYRSAEGRNRLYDPMSGHIRRHDSQPPSREDFNW</sequence>
<gene>
    <name evidence="2" type="ORF">TH63_03935</name>
</gene>